<evidence type="ECO:0000313" key="15">
    <source>
        <dbReference type="Proteomes" id="UP000199758"/>
    </source>
</evidence>
<dbReference type="UniPathway" id="UPA00232"/>
<keyword evidence="10 12" id="KW-1133">Transmembrane helix</keyword>
<feature type="transmembrane region" description="Helical" evidence="12">
    <location>
        <begin position="244"/>
        <end position="263"/>
    </location>
</feature>
<evidence type="ECO:0000256" key="7">
    <source>
        <dbReference type="ARBA" id="ARBA00022688"/>
    </source>
</evidence>
<comment type="subcellular location">
    <subcellularLocation>
        <location evidence="12">Cell inner membrane</location>
        <topology evidence="12">Multi-pass membrane protein</topology>
    </subcellularLocation>
    <subcellularLocation>
        <location evidence="2">Membrane</location>
        <topology evidence="2">Multi-pass membrane protein</topology>
    </subcellularLocation>
</comment>
<comment type="function">
    <text evidence="12">Catalyzes the prenylation of para-hydroxybenzoate (PHB) with an all-trans polyprenyl group. Mediates the second step in the final reaction sequence of ubiquinone-8 (UQ-8) biosynthesis, which is the condensation of the polyisoprenoid side chain with PHB, generating the first membrane-bound Q intermediate 3-octaprenyl-4-hydroxybenzoate.</text>
</comment>
<evidence type="ECO:0000256" key="11">
    <source>
        <dbReference type="ARBA" id="ARBA00023136"/>
    </source>
</evidence>
<protein>
    <recommendedName>
        <fullName evidence="12 13">4-hydroxybenzoate octaprenyltransferase</fullName>
        <ecNumber evidence="12 13">2.5.1.39</ecNumber>
    </recommendedName>
    <alternativeName>
        <fullName evidence="12">4-HB polyprenyltransferase</fullName>
    </alternativeName>
</protein>
<sequence>MPMNPSPAPSVAEQLALYWRLMRFDRPIGIYLLLWPTLWALWLAAGGLPPLPVLLVFVLGTVLMRAAGCVVNDLADRDFDPHVARTASRPIAAGLVAPQQAIRLAVVLALIAFGLTASLHNVPVLYWSVPAVAIATIYPFMKRYISVPQAVLGLAFSWGIPMAYQAVQQRVPLLEAGLLMAANFCWVVAYDTYYAMADRDDDLKIGVKSSAIFFGRYDRAAVIALQLLALGLLLTVGLLRDLAWPYAAGLAAALVTVLHQAWITRDRIPAVCFQAFLSNNRFGALVFVGLLLALR</sequence>
<dbReference type="Pfam" id="PF01040">
    <property type="entry name" value="UbiA"/>
    <property type="match status" value="1"/>
</dbReference>
<evidence type="ECO:0000256" key="5">
    <source>
        <dbReference type="ARBA" id="ARBA00022519"/>
    </source>
</evidence>
<dbReference type="InterPro" id="IPR039653">
    <property type="entry name" value="Prenyltransferase"/>
</dbReference>
<comment type="pathway">
    <text evidence="12">Cofactor biosynthesis; ubiquinone biosynthesis.</text>
</comment>
<gene>
    <name evidence="12" type="primary">ubiA</name>
    <name evidence="14" type="ORF">SAMN04488068_1706</name>
</gene>
<accession>A0A1M5N9F0</accession>
<name>A0A1M5N9F0_9GAMM</name>
<dbReference type="PANTHER" id="PTHR11048">
    <property type="entry name" value="PRENYLTRANSFERASES"/>
    <property type="match status" value="1"/>
</dbReference>
<feature type="transmembrane region" description="Helical" evidence="12">
    <location>
        <begin position="173"/>
        <end position="196"/>
    </location>
</feature>
<feature type="transmembrane region" description="Helical" evidence="12">
    <location>
        <begin position="150"/>
        <end position="167"/>
    </location>
</feature>
<dbReference type="HAMAP" id="MF_01635">
    <property type="entry name" value="UbiA"/>
    <property type="match status" value="1"/>
</dbReference>
<evidence type="ECO:0000256" key="1">
    <source>
        <dbReference type="ARBA" id="ARBA00001946"/>
    </source>
</evidence>
<dbReference type="GO" id="GO:0008412">
    <property type="term" value="F:4-hydroxybenzoate polyprenyltransferase activity"/>
    <property type="evidence" value="ECO:0007669"/>
    <property type="project" value="UniProtKB-UniRule"/>
</dbReference>
<dbReference type="GO" id="GO:0006744">
    <property type="term" value="P:ubiquinone biosynthetic process"/>
    <property type="evidence" value="ECO:0007669"/>
    <property type="project" value="UniProtKB-UniRule"/>
</dbReference>
<dbReference type="PANTHER" id="PTHR11048:SF28">
    <property type="entry name" value="4-HYDROXYBENZOATE POLYPRENYLTRANSFERASE, MITOCHONDRIAL"/>
    <property type="match status" value="1"/>
</dbReference>
<evidence type="ECO:0000256" key="13">
    <source>
        <dbReference type="NCBIfam" id="TIGR01474"/>
    </source>
</evidence>
<dbReference type="AlphaFoldDB" id="A0A1M5N9F0"/>
<dbReference type="CDD" id="cd13959">
    <property type="entry name" value="PT_UbiA_COQ2"/>
    <property type="match status" value="1"/>
</dbReference>
<dbReference type="PROSITE" id="PS00943">
    <property type="entry name" value="UBIA"/>
    <property type="match status" value="1"/>
</dbReference>
<keyword evidence="4 12" id="KW-1003">Cell membrane</keyword>
<dbReference type="InterPro" id="IPR030470">
    <property type="entry name" value="UbiA_prenylTrfase_CS"/>
</dbReference>
<keyword evidence="11 12" id="KW-0472">Membrane</keyword>
<evidence type="ECO:0000256" key="6">
    <source>
        <dbReference type="ARBA" id="ARBA00022679"/>
    </source>
</evidence>
<comment type="catalytic activity">
    <reaction evidence="12">
        <text>all-trans-octaprenyl diphosphate + 4-hydroxybenzoate = 4-hydroxy-3-(all-trans-octaprenyl)benzoate + diphosphate</text>
        <dbReference type="Rhea" id="RHEA:27782"/>
        <dbReference type="ChEBI" id="CHEBI:1617"/>
        <dbReference type="ChEBI" id="CHEBI:17879"/>
        <dbReference type="ChEBI" id="CHEBI:33019"/>
        <dbReference type="ChEBI" id="CHEBI:57711"/>
        <dbReference type="EC" id="2.5.1.39"/>
    </reaction>
</comment>
<dbReference type="Gene3D" id="1.20.120.1780">
    <property type="entry name" value="UbiA prenyltransferase"/>
    <property type="match status" value="1"/>
</dbReference>
<keyword evidence="9 12" id="KW-0460">Magnesium</keyword>
<keyword evidence="15" id="KW-1185">Reference proteome</keyword>
<dbReference type="Proteomes" id="UP000199758">
    <property type="component" value="Unassembled WGS sequence"/>
</dbReference>
<keyword evidence="6 12" id="KW-0808">Transferase</keyword>
<dbReference type="InterPro" id="IPR000537">
    <property type="entry name" value="UbiA_prenyltransferase"/>
</dbReference>
<keyword evidence="5 12" id="KW-0997">Cell inner membrane</keyword>
<proteinExistence type="inferred from homology"/>
<dbReference type="InterPro" id="IPR006370">
    <property type="entry name" value="HB_polyprenyltransferase-like"/>
</dbReference>
<comment type="similarity">
    <text evidence="3 12">Belongs to the UbiA prenyltransferase family.</text>
</comment>
<dbReference type="GO" id="GO:0005886">
    <property type="term" value="C:plasma membrane"/>
    <property type="evidence" value="ECO:0007669"/>
    <property type="project" value="UniProtKB-SubCell"/>
</dbReference>
<evidence type="ECO:0000256" key="9">
    <source>
        <dbReference type="ARBA" id="ARBA00022842"/>
    </source>
</evidence>
<evidence type="ECO:0000256" key="3">
    <source>
        <dbReference type="ARBA" id="ARBA00005985"/>
    </source>
</evidence>
<dbReference type="Gene3D" id="1.10.357.140">
    <property type="entry name" value="UbiA prenyltransferase"/>
    <property type="match status" value="1"/>
</dbReference>
<comment type="cofactor">
    <cofactor evidence="1 12">
        <name>Mg(2+)</name>
        <dbReference type="ChEBI" id="CHEBI:18420"/>
    </cofactor>
</comment>
<feature type="transmembrane region" description="Helical" evidence="12">
    <location>
        <begin position="275"/>
        <end position="294"/>
    </location>
</feature>
<evidence type="ECO:0000256" key="8">
    <source>
        <dbReference type="ARBA" id="ARBA00022692"/>
    </source>
</evidence>
<reference evidence="14 15" key="1">
    <citation type="submission" date="2016-11" db="EMBL/GenBank/DDBJ databases">
        <authorList>
            <person name="Jaros S."/>
            <person name="Januszkiewicz K."/>
            <person name="Wedrychowicz H."/>
        </authorList>
    </citation>
    <scope>NUCLEOTIDE SEQUENCE [LARGE SCALE GENOMIC DNA]</scope>
    <source>
        <strain evidence="14 15">CGMCC 1.7049</strain>
    </source>
</reference>
<dbReference type="NCBIfam" id="TIGR01474">
    <property type="entry name" value="ubiA_proteo"/>
    <property type="match status" value="1"/>
</dbReference>
<evidence type="ECO:0000256" key="12">
    <source>
        <dbReference type="HAMAP-Rule" id="MF_01635"/>
    </source>
</evidence>
<keyword evidence="8 12" id="KW-0812">Transmembrane</keyword>
<dbReference type="FunFam" id="1.10.357.140:FF:000002">
    <property type="entry name" value="4-hydroxybenzoate octaprenyltransferase"/>
    <property type="match status" value="1"/>
</dbReference>
<dbReference type="EC" id="2.5.1.39" evidence="12 13"/>
<feature type="transmembrane region" description="Helical" evidence="12">
    <location>
        <begin position="217"/>
        <end position="238"/>
    </location>
</feature>
<keyword evidence="7 12" id="KW-0831">Ubiquinone biosynthesis</keyword>
<evidence type="ECO:0000256" key="10">
    <source>
        <dbReference type="ARBA" id="ARBA00022989"/>
    </source>
</evidence>
<evidence type="ECO:0000256" key="2">
    <source>
        <dbReference type="ARBA" id="ARBA00004141"/>
    </source>
</evidence>
<dbReference type="EMBL" id="FQWZ01000003">
    <property type="protein sequence ID" value="SHG86115.1"/>
    <property type="molecule type" value="Genomic_DNA"/>
</dbReference>
<dbReference type="FunFam" id="1.20.120.1780:FF:000001">
    <property type="entry name" value="4-hydroxybenzoate octaprenyltransferase"/>
    <property type="match status" value="1"/>
</dbReference>
<dbReference type="STRING" id="490188.SAMN04488068_1706"/>
<evidence type="ECO:0000313" key="14">
    <source>
        <dbReference type="EMBL" id="SHG86115.1"/>
    </source>
</evidence>
<dbReference type="InterPro" id="IPR044878">
    <property type="entry name" value="UbiA_sf"/>
</dbReference>
<organism evidence="14 15">
    <name type="scientific">Hydrocarboniphaga daqingensis</name>
    <dbReference type="NCBI Taxonomy" id="490188"/>
    <lineage>
        <taxon>Bacteria</taxon>
        <taxon>Pseudomonadati</taxon>
        <taxon>Pseudomonadota</taxon>
        <taxon>Gammaproteobacteria</taxon>
        <taxon>Nevskiales</taxon>
        <taxon>Nevskiaceae</taxon>
        <taxon>Hydrocarboniphaga</taxon>
    </lineage>
</organism>
<evidence type="ECO:0000256" key="4">
    <source>
        <dbReference type="ARBA" id="ARBA00022475"/>
    </source>
</evidence>